<evidence type="ECO:0000256" key="14">
    <source>
        <dbReference type="ARBA" id="ARBA00023209"/>
    </source>
</evidence>
<dbReference type="PANTHER" id="PTHR47101">
    <property type="entry name" value="PHOSPHATIDATE CYTIDYLYLTRANSFERASE 5, CHLOROPLASTIC"/>
    <property type="match status" value="1"/>
</dbReference>
<dbReference type="UniPathway" id="UPA00557">
    <property type="reaction ID" value="UER00614"/>
</dbReference>
<feature type="transmembrane region" description="Helical" evidence="17">
    <location>
        <begin position="73"/>
        <end position="93"/>
    </location>
</feature>
<evidence type="ECO:0000256" key="16">
    <source>
        <dbReference type="RuleBase" id="RU003938"/>
    </source>
</evidence>
<comment type="catalytic activity">
    <reaction evidence="1 16">
        <text>a 1,2-diacyl-sn-glycero-3-phosphate + CTP + H(+) = a CDP-1,2-diacyl-sn-glycerol + diphosphate</text>
        <dbReference type="Rhea" id="RHEA:16229"/>
        <dbReference type="ChEBI" id="CHEBI:15378"/>
        <dbReference type="ChEBI" id="CHEBI:33019"/>
        <dbReference type="ChEBI" id="CHEBI:37563"/>
        <dbReference type="ChEBI" id="CHEBI:58332"/>
        <dbReference type="ChEBI" id="CHEBI:58608"/>
        <dbReference type="EC" id="2.7.7.41"/>
    </reaction>
</comment>
<dbReference type="GO" id="GO:0016020">
    <property type="term" value="C:membrane"/>
    <property type="evidence" value="ECO:0007669"/>
    <property type="project" value="UniProtKB-SubCell"/>
</dbReference>
<keyword evidence="9 16" id="KW-0812">Transmembrane</keyword>
<keyword evidence="15" id="KW-1208">Phospholipid metabolism</keyword>
<reference evidence="18" key="1">
    <citation type="submission" date="2021-01" db="EMBL/GenBank/DDBJ databases">
        <authorList>
            <person name="Corre E."/>
            <person name="Pelletier E."/>
            <person name="Niang G."/>
            <person name="Scheremetjew M."/>
            <person name="Finn R."/>
            <person name="Kale V."/>
            <person name="Holt S."/>
            <person name="Cochrane G."/>
            <person name="Meng A."/>
            <person name="Brown T."/>
            <person name="Cohen L."/>
        </authorList>
    </citation>
    <scope>NUCLEOTIDE SEQUENCE</scope>
    <source>
        <strain evidence="18">RCC1130</strain>
    </source>
</reference>
<evidence type="ECO:0000256" key="2">
    <source>
        <dbReference type="ARBA" id="ARBA00004141"/>
    </source>
</evidence>
<protein>
    <recommendedName>
        <fullName evidence="6 16">Phosphatidate cytidylyltransferase</fullName>
        <ecNumber evidence="6 16">2.7.7.41</ecNumber>
    </recommendedName>
</protein>
<evidence type="ECO:0000256" key="7">
    <source>
        <dbReference type="ARBA" id="ARBA00022516"/>
    </source>
</evidence>
<evidence type="ECO:0000256" key="3">
    <source>
        <dbReference type="ARBA" id="ARBA00005119"/>
    </source>
</evidence>
<evidence type="ECO:0000256" key="4">
    <source>
        <dbReference type="ARBA" id="ARBA00005189"/>
    </source>
</evidence>
<feature type="transmembrane region" description="Helical" evidence="17">
    <location>
        <begin position="251"/>
        <end position="269"/>
    </location>
</feature>
<evidence type="ECO:0000256" key="5">
    <source>
        <dbReference type="ARBA" id="ARBA00010185"/>
    </source>
</evidence>
<gene>
    <name evidence="18" type="ORF">CLEP1334_LOCUS5864</name>
</gene>
<evidence type="ECO:0000256" key="11">
    <source>
        <dbReference type="ARBA" id="ARBA00022989"/>
    </source>
</evidence>
<evidence type="ECO:0000256" key="6">
    <source>
        <dbReference type="ARBA" id="ARBA00012487"/>
    </source>
</evidence>
<dbReference type="EC" id="2.7.7.41" evidence="6 16"/>
<accession>A0A7S0ISI3</accession>
<evidence type="ECO:0000256" key="12">
    <source>
        <dbReference type="ARBA" id="ARBA00023098"/>
    </source>
</evidence>
<comment type="subcellular location">
    <subcellularLocation>
        <location evidence="2">Membrane</location>
        <topology evidence="2">Multi-pass membrane protein</topology>
    </subcellularLocation>
</comment>
<evidence type="ECO:0000256" key="17">
    <source>
        <dbReference type="SAM" id="Phobius"/>
    </source>
</evidence>
<dbReference type="GO" id="GO:0004605">
    <property type="term" value="F:phosphatidate cytidylyltransferase activity"/>
    <property type="evidence" value="ECO:0007669"/>
    <property type="project" value="UniProtKB-EC"/>
</dbReference>
<keyword evidence="14" id="KW-0594">Phospholipid biosynthesis</keyword>
<evidence type="ECO:0000256" key="8">
    <source>
        <dbReference type="ARBA" id="ARBA00022679"/>
    </source>
</evidence>
<dbReference type="GO" id="GO:0016024">
    <property type="term" value="P:CDP-diacylglycerol biosynthetic process"/>
    <property type="evidence" value="ECO:0007669"/>
    <property type="project" value="UniProtKB-UniPathway"/>
</dbReference>
<feature type="transmembrane region" description="Helical" evidence="17">
    <location>
        <begin position="205"/>
        <end position="225"/>
    </location>
</feature>
<keyword evidence="12" id="KW-0443">Lipid metabolism</keyword>
<evidence type="ECO:0000256" key="15">
    <source>
        <dbReference type="ARBA" id="ARBA00023264"/>
    </source>
</evidence>
<organism evidence="18">
    <name type="scientific">Calcidiscus leptoporus</name>
    <dbReference type="NCBI Taxonomy" id="127549"/>
    <lineage>
        <taxon>Eukaryota</taxon>
        <taxon>Haptista</taxon>
        <taxon>Haptophyta</taxon>
        <taxon>Prymnesiophyceae</taxon>
        <taxon>Coccolithales</taxon>
        <taxon>Calcidiscaceae</taxon>
        <taxon>Calcidiscus</taxon>
    </lineage>
</organism>
<dbReference type="EMBL" id="HBER01011764">
    <property type="protein sequence ID" value="CAD8530612.1"/>
    <property type="molecule type" value="Transcribed_RNA"/>
</dbReference>
<dbReference type="InterPro" id="IPR000374">
    <property type="entry name" value="PC_trans"/>
</dbReference>
<keyword evidence="10 16" id="KW-0548">Nucleotidyltransferase</keyword>
<dbReference type="AlphaFoldDB" id="A0A7S0ISI3"/>
<evidence type="ECO:0000256" key="1">
    <source>
        <dbReference type="ARBA" id="ARBA00001698"/>
    </source>
</evidence>
<keyword evidence="8 16" id="KW-0808">Transferase</keyword>
<comment type="similarity">
    <text evidence="5 16">Belongs to the CDS family.</text>
</comment>
<feature type="transmembrane region" description="Helical" evidence="17">
    <location>
        <begin position="42"/>
        <end position="61"/>
    </location>
</feature>
<dbReference type="PANTHER" id="PTHR47101:SF1">
    <property type="entry name" value="PHOSPHATIDATE CYTIDYLYLTRANSFERASE 4, CHLOROPLASTIC"/>
    <property type="match status" value="1"/>
</dbReference>
<evidence type="ECO:0000256" key="13">
    <source>
        <dbReference type="ARBA" id="ARBA00023136"/>
    </source>
</evidence>
<evidence type="ECO:0000313" key="18">
    <source>
        <dbReference type="EMBL" id="CAD8530612.1"/>
    </source>
</evidence>
<evidence type="ECO:0000256" key="10">
    <source>
        <dbReference type="ARBA" id="ARBA00022695"/>
    </source>
</evidence>
<dbReference type="Pfam" id="PF01148">
    <property type="entry name" value="CTP_transf_1"/>
    <property type="match status" value="1"/>
</dbReference>
<feature type="transmembrane region" description="Helical" evidence="17">
    <location>
        <begin position="138"/>
        <end position="156"/>
    </location>
</feature>
<keyword evidence="7" id="KW-0444">Lipid biosynthesis</keyword>
<comment type="pathway">
    <text evidence="3 16">Phospholipid metabolism; CDP-diacylglycerol biosynthesis; CDP-diacylglycerol from sn-glycerol 3-phosphate: step 3/3.</text>
</comment>
<evidence type="ECO:0000256" key="9">
    <source>
        <dbReference type="ARBA" id="ARBA00022692"/>
    </source>
</evidence>
<comment type="pathway">
    <text evidence="4">Lipid metabolism.</text>
</comment>
<keyword evidence="13 17" id="KW-0472">Membrane</keyword>
<proteinExistence type="inferred from homology"/>
<dbReference type="PROSITE" id="PS01315">
    <property type="entry name" value="CDS"/>
    <property type="match status" value="1"/>
</dbReference>
<name>A0A7S0ISI3_9EUKA</name>
<feature type="transmembrane region" description="Helical" evidence="17">
    <location>
        <begin position="177"/>
        <end position="199"/>
    </location>
</feature>
<sequence length="272" mass="29789">MAGIAQNEYYFMARQNGCYPTWKLGTLGSLAMYIAACSENPVVRDALFPLTGTMTIVYLLLRQEPKTPPTTMNDVATTFMGIYYFGYMPSFWIRLRCLGPMAPARVIGLFASEKAMRWWPIAKIASVGADLFTYGALIQWWTMVSIVAADVFAYFTGKRFGRTQLISVSPNKTWEGLIGGCSAAVLLSVCGALLMRWPLPVLSGAVYGLGCAVMALIGDLTVSLLKRSAGVKDTGQLLPGHGGLLDRLDSYLLVAAPAYFFVRFLIFLGRNL</sequence>
<keyword evidence="11 17" id="KW-1133">Transmembrane helix</keyword>